<dbReference type="InterPro" id="IPR000917">
    <property type="entry name" value="Sulfatase_N"/>
</dbReference>
<dbReference type="GO" id="GO:0005737">
    <property type="term" value="C:cytoplasm"/>
    <property type="evidence" value="ECO:0007669"/>
    <property type="project" value="TreeGrafter"/>
</dbReference>
<dbReference type="InterPro" id="IPR017850">
    <property type="entry name" value="Alkaline_phosphatase_core_sf"/>
</dbReference>
<dbReference type="GO" id="GO:0008484">
    <property type="term" value="F:sulfuric ester hydrolase activity"/>
    <property type="evidence" value="ECO:0007669"/>
    <property type="project" value="TreeGrafter"/>
</dbReference>
<keyword evidence="1" id="KW-0479">Metal-binding</keyword>
<dbReference type="AlphaFoldDB" id="A0A9D5JYL1"/>
<dbReference type="PANTHER" id="PTHR45953:SF1">
    <property type="entry name" value="IDURONATE 2-SULFATASE"/>
    <property type="match status" value="1"/>
</dbReference>
<dbReference type="GO" id="GO:0046872">
    <property type="term" value="F:metal ion binding"/>
    <property type="evidence" value="ECO:0007669"/>
    <property type="project" value="UniProtKB-KW"/>
</dbReference>
<evidence type="ECO:0000256" key="1">
    <source>
        <dbReference type="ARBA" id="ARBA00022723"/>
    </source>
</evidence>
<feature type="non-terminal residue" evidence="4">
    <location>
        <position position="1"/>
    </location>
</feature>
<feature type="domain" description="Sulfatase N-terminal" evidence="3">
    <location>
        <begin position="8"/>
        <end position="358"/>
    </location>
</feature>
<evidence type="ECO:0000313" key="5">
    <source>
        <dbReference type="Proteomes" id="UP000649604"/>
    </source>
</evidence>
<evidence type="ECO:0000256" key="2">
    <source>
        <dbReference type="ARBA" id="ARBA00022801"/>
    </source>
</evidence>
<dbReference type="PANTHER" id="PTHR45953">
    <property type="entry name" value="IDURONATE 2-SULFATASE"/>
    <property type="match status" value="1"/>
</dbReference>
<evidence type="ECO:0000313" key="4">
    <source>
        <dbReference type="EMBL" id="MBD3326657.1"/>
    </source>
</evidence>
<reference evidence="4" key="1">
    <citation type="submission" date="2019-11" db="EMBL/GenBank/DDBJ databases">
        <title>Microbial mats filling the niche in hypersaline microbial mats.</title>
        <authorList>
            <person name="Wong H.L."/>
            <person name="Macleod F.I."/>
            <person name="White R.A. III"/>
            <person name="Burns B.P."/>
        </authorList>
    </citation>
    <scope>NUCLEOTIDE SEQUENCE</scope>
    <source>
        <strain evidence="4">Rbin_158</strain>
    </source>
</reference>
<comment type="caution">
    <text evidence="4">The sequence shown here is derived from an EMBL/GenBank/DDBJ whole genome shotgun (WGS) entry which is preliminary data.</text>
</comment>
<name>A0A9D5JYL1_9BACT</name>
<accession>A0A9D5JYL1</accession>
<proteinExistence type="predicted"/>
<dbReference type="EMBL" id="WJJP01000614">
    <property type="protein sequence ID" value="MBD3326657.1"/>
    <property type="molecule type" value="Genomic_DNA"/>
</dbReference>
<dbReference type="Pfam" id="PF00884">
    <property type="entry name" value="Sulfatase"/>
    <property type="match status" value="1"/>
</dbReference>
<evidence type="ECO:0000259" key="3">
    <source>
        <dbReference type="Pfam" id="PF00884"/>
    </source>
</evidence>
<keyword evidence="2 4" id="KW-0378">Hydrolase</keyword>
<dbReference type="Proteomes" id="UP000649604">
    <property type="component" value="Unassembled WGS sequence"/>
</dbReference>
<dbReference type="Gene3D" id="3.40.720.10">
    <property type="entry name" value="Alkaline Phosphatase, subunit A"/>
    <property type="match status" value="1"/>
</dbReference>
<dbReference type="SUPFAM" id="SSF53649">
    <property type="entry name" value="Alkaline phosphatase-like"/>
    <property type="match status" value="1"/>
</dbReference>
<gene>
    <name evidence="4" type="ORF">GF339_18885</name>
</gene>
<protein>
    <submittedName>
        <fullName evidence="4">Sulfatase-like hydrolase/transferase</fullName>
    </submittedName>
</protein>
<sequence>YIMSQITNILFITTDQQRQDSLPCYGLDFMQTPALDRLAHEGIVFDTCVSPSPVCQPARASFTIGQYPHVHGVPDNFRWIRPDSPTIARLFNQAGWHTAAIGKMHYHPWDNPEGFQYRVIAEDKRHIFRPDHWTHYLEQHGYSRDHPAMIPGYADHLGAVVSPLPEALHIDSFLGDEAVRWIETLGEQPFFGWISFNSPHDPYDPPESLADLYQDAPIPEAVGSVDELADKPPYQRNISSFYKKNLLYLTDYSHMTAEQIRRMRAYYLATVTLVDKQIAKILHALEAKHLLDSTLIVFSSDHGDHLGDHGLPFKSTYYESALMVPLIMRGPGLPAGTRCASAINWIDLHATFLALAGIEIPDHVQGADMRELLHSPEKSLNTEAYSELLGSAMVRTPTHKLVLCDDGTGELYDLQERPLEVHNHFNDPRYREIQDELTSKLLQHLLAHSRYRSFGGGRHPSDAQRTQAFQAIQEKIQNHAYPGLR</sequence>
<organism evidence="4 5">
    <name type="scientific">candidate division KSB3 bacterium</name>
    <dbReference type="NCBI Taxonomy" id="2044937"/>
    <lineage>
        <taxon>Bacteria</taxon>
        <taxon>candidate division KSB3</taxon>
    </lineage>
</organism>